<proteinExistence type="predicted"/>
<evidence type="ECO:0000313" key="2">
    <source>
        <dbReference type="Proteomes" id="UP000250043"/>
    </source>
</evidence>
<organism evidence="1 2">
    <name type="scientific">Obba rivulosa</name>
    <dbReference type="NCBI Taxonomy" id="1052685"/>
    <lineage>
        <taxon>Eukaryota</taxon>
        <taxon>Fungi</taxon>
        <taxon>Dikarya</taxon>
        <taxon>Basidiomycota</taxon>
        <taxon>Agaricomycotina</taxon>
        <taxon>Agaricomycetes</taxon>
        <taxon>Polyporales</taxon>
        <taxon>Gelatoporiaceae</taxon>
        <taxon>Obba</taxon>
    </lineage>
</organism>
<gene>
    <name evidence="1" type="ORF">OBBRIDRAFT_839436</name>
</gene>
<name>A0A8E2AQC9_9APHY</name>
<accession>A0A8E2AQC9</accession>
<reference evidence="1 2" key="1">
    <citation type="submission" date="2016-07" db="EMBL/GenBank/DDBJ databases">
        <title>Draft genome of the white-rot fungus Obba rivulosa 3A-2.</title>
        <authorList>
            <consortium name="DOE Joint Genome Institute"/>
            <person name="Miettinen O."/>
            <person name="Riley R."/>
            <person name="Acob R."/>
            <person name="Barry K."/>
            <person name="Cullen D."/>
            <person name="De Vries R."/>
            <person name="Hainaut M."/>
            <person name="Hatakka A."/>
            <person name="Henrissat B."/>
            <person name="Hilden K."/>
            <person name="Kuo R."/>
            <person name="Labutti K."/>
            <person name="Lipzen A."/>
            <person name="Makela M.R."/>
            <person name="Sandor L."/>
            <person name="Spatafora J.W."/>
            <person name="Grigoriev I.V."/>
            <person name="Hibbett D.S."/>
        </authorList>
    </citation>
    <scope>NUCLEOTIDE SEQUENCE [LARGE SCALE GENOMIC DNA]</scope>
    <source>
        <strain evidence="1 2">3A-2</strain>
    </source>
</reference>
<dbReference type="AlphaFoldDB" id="A0A8E2AQC9"/>
<protein>
    <submittedName>
        <fullName evidence="1">Uncharacterized protein</fullName>
    </submittedName>
</protein>
<dbReference type="EMBL" id="KV722634">
    <property type="protein sequence ID" value="OCH84787.1"/>
    <property type="molecule type" value="Genomic_DNA"/>
</dbReference>
<keyword evidence="2" id="KW-1185">Reference proteome</keyword>
<dbReference type="Proteomes" id="UP000250043">
    <property type="component" value="Unassembled WGS sequence"/>
</dbReference>
<sequence>MHGGVLNGILRKDLYTLEFIAAAYDTTDDHIFVFDPKVQLAQHRKHSGDTAGPLWTCHMELTWDWPLKVAFPYGWVELWIRDVIRKTPDWECVQRLITLQGWYRQIERNVLDAKSKDSESDCDPNADLPEWF</sequence>
<evidence type="ECO:0000313" key="1">
    <source>
        <dbReference type="EMBL" id="OCH84787.1"/>
    </source>
</evidence>